<dbReference type="EMBL" id="JACBZR010000001">
    <property type="protein sequence ID" value="NYI77149.1"/>
    <property type="molecule type" value="Genomic_DNA"/>
</dbReference>
<dbReference type="Proteomes" id="UP000564496">
    <property type="component" value="Unassembled WGS sequence"/>
</dbReference>
<dbReference type="PANTHER" id="PTHR21624:SF1">
    <property type="entry name" value="ALKYLGLYCEROL MONOOXYGENASE"/>
    <property type="match status" value="1"/>
</dbReference>
<keyword evidence="3 7" id="KW-1133">Transmembrane helix</keyword>
<evidence type="ECO:0000256" key="2">
    <source>
        <dbReference type="ARBA" id="ARBA00022692"/>
    </source>
</evidence>
<feature type="transmembrane region" description="Helical" evidence="7">
    <location>
        <begin position="21"/>
        <end position="44"/>
    </location>
</feature>
<proteinExistence type="predicted"/>
<evidence type="ECO:0000256" key="7">
    <source>
        <dbReference type="SAM" id="Phobius"/>
    </source>
</evidence>
<feature type="transmembrane region" description="Helical" evidence="7">
    <location>
        <begin position="160"/>
        <end position="183"/>
    </location>
</feature>
<dbReference type="AlphaFoldDB" id="A0A7Z0IRM5"/>
<sequence>MPETDATRTQPRFLALLRHHLLAPASSCFLGVLSLATVLCFHFPELLTTPEFRAVYTEDFARTLLLVGLAAAFFAGTIAVLRDQHKRMAFIGVGTATAAVLLGGTDVPFDGQVNDTPFALGLDWFVLALFFSALVFIPLEHAFARRPVPVFRPGWRTDACYFFMSHVLVQFILILVTTSTSLVVSTVKVPGVQEWIGRLPFVLAFALAVFLADLAQAVLHRCYHRIMVLWRFHAVHHSSPELDWLAGSRVHFVETVLTRSIVLLPLLFLGFSTSVVNAYAVLVGIQAVVAHANIGIRFGWLEYLIVLPRYHHWHHARHLDYWDRNYAIHLPVIDMLMGSFKLPRDGSWPEEYGVLKRETVPVGIVAQHVAPFRGQRTFDEYVR</sequence>
<organism evidence="9 10">
    <name type="scientific">Nocardioides panzhihuensis</name>
    <dbReference type="NCBI Taxonomy" id="860243"/>
    <lineage>
        <taxon>Bacteria</taxon>
        <taxon>Bacillati</taxon>
        <taxon>Actinomycetota</taxon>
        <taxon>Actinomycetes</taxon>
        <taxon>Propionibacteriales</taxon>
        <taxon>Nocardioidaceae</taxon>
        <taxon>Nocardioides</taxon>
    </lineage>
</organism>
<feature type="transmembrane region" description="Helical" evidence="7">
    <location>
        <begin position="195"/>
        <end position="219"/>
    </location>
</feature>
<dbReference type="GO" id="GO:0050046">
    <property type="term" value="F:delta7-sterol 5(6)-desaturase activity"/>
    <property type="evidence" value="ECO:0007669"/>
    <property type="project" value="UniProtKB-EC"/>
</dbReference>
<dbReference type="GO" id="GO:0008610">
    <property type="term" value="P:lipid biosynthetic process"/>
    <property type="evidence" value="ECO:0007669"/>
    <property type="project" value="InterPro"/>
</dbReference>
<dbReference type="GO" id="GO:0005506">
    <property type="term" value="F:iron ion binding"/>
    <property type="evidence" value="ECO:0007669"/>
    <property type="project" value="InterPro"/>
</dbReference>
<dbReference type="EC" id="1.14.19.20" evidence="9"/>
<name>A0A7Z0IRM5_9ACTN</name>
<feature type="transmembrane region" description="Helical" evidence="7">
    <location>
        <begin position="261"/>
        <end position="282"/>
    </location>
</feature>
<keyword evidence="6 7" id="KW-0472">Membrane</keyword>
<gene>
    <name evidence="9" type="ORF">BJ988_001797</name>
</gene>
<keyword evidence="5" id="KW-0443">Lipid metabolism</keyword>
<feature type="transmembrane region" description="Helical" evidence="7">
    <location>
        <begin position="88"/>
        <end position="105"/>
    </location>
</feature>
<evidence type="ECO:0000259" key="8">
    <source>
        <dbReference type="Pfam" id="PF04116"/>
    </source>
</evidence>
<keyword evidence="4 9" id="KW-0560">Oxidoreductase</keyword>
<accession>A0A7Z0IRM5</accession>
<feature type="domain" description="Fatty acid hydroxylase" evidence="8">
    <location>
        <begin position="205"/>
        <end position="339"/>
    </location>
</feature>
<comment type="subcellular location">
    <subcellularLocation>
        <location evidence="1">Endomembrane system</location>
        <topology evidence="1">Multi-pass membrane protein</topology>
    </subcellularLocation>
</comment>
<dbReference type="GO" id="GO:0016020">
    <property type="term" value="C:membrane"/>
    <property type="evidence" value="ECO:0007669"/>
    <property type="project" value="GOC"/>
</dbReference>
<evidence type="ECO:0000313" key="9">
    <source>
        <dbReference type="EMBL" id="NYI77149.1"/>
    </source>
</evidence>
<dbReference type="GO" id="GO:0012505">
    <property type="term" value="C:endomembrane system"/>
    <property type="evidence" value="ECO:0007669"/>
    <property type="project" value="UniProtKB-SubCell"/>
</dbReference>
<dbReference type="GO" id="GO:0050479">
    <property type="term" value="F:glyceryl-ether monooxygenase activity"/>
    <property type="evidence" value="ECO:0007669"/>
    <property type="project" value="TreeGrafter"/>
</dbReference>
<dbReference type="RefSeq" id="WP_179657681.1">
    <property type="nucleotide sequence ID" value="NZ_JACBZR010000001.1"/>
</dbReference>
<evidence type="ECO:0000313" key="10">
    <source>
        <dbReference type="Proteomes" id="UP000564496"/>
    </source>
</evidence>
<dbReference type="GO" id="GO:0006643">
    <property type="term" value="P:membrane lipid metabolic process"/>
    <property type="evidence" value="ECO:0007669"/>
    <property type="project" value="TreeGrafter"/>
</dbReference>
<comment type="caution">
    <text evidence="9">The sequence shown here is derived from an EMBL/GenBank/DDBJ whole genome shotgun (WGS) entry which is preliminary data.</text>
</comment>
<reference evidence="9 10" key="1">
    <citation type="submission" date="2020-07" db="EMBL/GenBank/DDBJ databases">
        <title>Sequencing the genomes of 1000 actinobacteria strains.</title>
        <authorList>
            <person name="Klenk H.-P."/>
        </authorList>
    </citation>
    <scope>NUCLEOTIDE SEQUENCE [LARGE SCALE GENOMIC DNA]</scope>
    <source>
        <strain evidence="9 10">DSM 26487</strain>
    </source>
</reference>
<keyword evidence="2 7" id="KW-0812">Transmembrane</keyword>
<dbReference type="InterPro" id="IPR051689">
    <property type="entry name" value="Sterol_desaturase/TMEM195"/>
</dbReference>
<feature type="transmembrane region" description="Helical" evidence="7">
    <location>
        <begin position="64"/>
        <end position="81"/>
    </location>
</feature>
<evidence type="ECO:0000256" key="4">
    <source>
        <dbReference type="ARBA" id="ARBA00023002"/>
    </source>
</evidence>
<evidence type="ECO:0000256" key="5">
    <source>
        <dbReference type="ARBA" id="ARBA00023098"/>
    </source>
</evidence>
<dbReference type="InterPro" id="IPR006694">
    <property type="entry name" value="Fatty_acid_hydroxylase"/>
</dbReference>
<evidence type="ECO:0000256" key="6">
    <source>
        <dbReference type="ARBA" id="ARBA00023136"/>
    </source>
</evidence>
<feature type="transmembrane region" description="Helical" evidence="7">
    <location>
        <begin position="117"/>
        <end position="139"/>
    </location>
</feature>
<evidence type="ECO:0000256" key="3">
    <source>
        <dbReference type="ARBA" id="ARBA00022989"/>
    </source>
</evidence>
<protein>
    <submittedName>
        <fullName evidence="9">Lathosterol oxidase</fullName>
        <ecNumber evidence="9">1.14.19.20</ecNumber>
    </submittedName>
</protein>
<dbReference type="PANTHER" id="PTHR21624">
    <property type="entry name" value="STEROL DESATURASE-RELATED PROTEIN"/>
    <property type="match status" value="1"/>
</dbReference>
<dbReference type="Pfam" id="PF04116">
    <property type="entry name" value="FA_hydroxylase"/>
    <property type="match status" value="1"/>
</dbReference>
<evidence type="ECO:0000256" key="1">
    <source>
        <dbReference type="ARBA" id="ARBA00004127"/>
    </source>
</evidence>
<keyword evidence="10" id="KW-1185">Reference proteome</keyword>